<feature type="signal peptide" evidence="1">
    <location>
        <begin position="1"/>
        <end position="19"/>
    </location>
</feature>
<dbReference type="EMBL" id="JAMTCD010000011">
    <property type="protein sequence ID" value="MCT7942190.1"/>
    <property type="molecule type" value="Genomic_DNA"/>
</dbReference>
<dbReference type="RefSeq" id="WP_261298566.1">
    <property type="nucleotide sequence ID" value="NZ_JAMTCD010000011.1"/>
</dbReference>
<evidence type="ECO:0000313" key="2">
    <source>
        <dbReference type="EMBL" id="MCT7942190.1"/>
    </source>
</evidence>
<evidence type="ECO:0000313" key="3">
    <source>
        <dbReference type="Proteomes" id="UP001155546"/>
    </source>
</evidence>
<gene>
    <name evidence="2" type="ORF">NE535_10345</name>
</gene>
<organism evidence="2 3">
    <name type="scientific">Shewanella holmiensis</name>
    <dbReference type="NCBI Taxonomy" id="2952222"/>
    <lineage>
        <taxon>Bacteria</taxon>
        <taxon>Pseudomonadati</taxon>
        <taxon>Pseudomonadota</taxon>
        <taxon>Gammaproteobacteria</taxon>
        <taxon>Alteromonadales</taxon>
        <taxon>Shewanellaceae</taxon>
        <taxon>Shewanella</taxon>
    </lineage>
</organism>
<protein>
    <recommendedName>
        <fullName evidence="4">Outer membrane protein beta-barrel domain-containing protein</fullName>
    </recommendedName>
</protein>
<dbReference type="SUPFAM" id="SSF56935">
    <property type="entry name" value="Porins"/>
    <property type="match status" value="1"/>
</dbReference>
<name>A0A9X2WN21_9GAMM</name>
<accession>A0A9X2WN21</accession>
<evidence type="ECO:0000256" key="1">
    <source>
        <dbReference type="SAM" id="SignalP"/>
    </source>
</evidence>
<reference evidence="2" key="1">
    <citation type="journal article" date="2023" name="Int. J. Syst. Evol. Microbiol.">
        <title>&lt;i&gt;Shewanella septentrionalis&lt;/i&gt; sp. nov. and &lt;i&gt;Shewanella holmiensis&lt;/i&gt; sp. nov., isolated from Baltic Sea water and sediments.</title>
        <authorList>
            <person name="Martin-Rodriguez A.J."/>
            <person name="Thorell K."/>
            <person name="Joffre E."/>
            <person name="Jensie-Markopoulos S."/>
            <person name="Moore E.R.B."/>
            <person name="Sjoling A."/>
        </authorList>
    </citation>
    <scope>NUCLEOTIDE SEQUENCE</scope>
    <source>
        <strain evidence="2">SP1S2-7</strain>
    </source>
</reference>
<feature type="chain" id="PRO_5040889278" description="Outer membrane protein beta-barrel domain-containing protein" evidence="1">
    <location>
        <begin position="20"/>
        <end position="306"/>
    </location>
</feature>
<proteinExistence type="predicted"/>
<sequence>MFKPLMSCLLLILPSLVWASADNSSEQAKVEPAKLPDQYTFNIGGFYANSDSYMVVTNPKNGGTFPLDFEDDLNLKEKQFLPFFEFTYSFNQRHNIYLDWKSLHRTAQSPSIEKDFQVTIDDTVYDVEAGISLRTTLDLDILRLGYGYDFIQGSNYIVGASIGLHTMFVKTAFEGNIGICVPNSELAKYCDEVISTPRVVDNSVTAPLPDIGLYGIYEFSPGWVFKAHAQYFALKYNKVKGSLIDVRAIVETKISDEWSLTAGFNYYEVDVDYEQTLSVLEQDVNIADYNINYSFTGPMISVQYTF</sequence>
<evidence type="ECO:0008006" key="4">
    <source>
        <dbReference type="Google" id="ProtNLM"/>
    </source>
</evidence>
<keyword evidence="1" id="KW-0732">Signal</keyword>
<comment type="caution">
    <text evidence="2">The sequence shown here is derived from an EMBL/GenBank/DDBJ whole genome shotgun (WGS) entry which is preliminary data.</text>
</comment>
<dbReference type="Proteomes" id="UP001155546">
    <property type="component" value="Unassembled WGS sequence"/>
</dbReference>
<keyword evidence="3" id="KW-1185">Reference proteome</keyword>
<dbReference type="AlphaFoldDB" id="A0A9X2WN21"/>